<dbReference type="InterPro" id="IPR030616">
    <property type="entry name" value="Aur-like"/>
</dbReference>
<dbReference type="SMART" id="SM00220">
    <property type="entry name" value="S_TKc"/>
    <property type="match status" value="1"/>
</dbReference>
<feature type="repeat" description="TPR" evidence="6">
    <location>
        <begin position="587"/>
        <end position="620"/>
    </location>
</feature>
<dbReference type="PROSITE" id="PS00107">
    <property type="entry name" value="PROTEIN_KINASE_ATP"/>
    <property type="match status" value="1"/>
</dbReference>
<reference evidence="9 10" key="1">
    <citation type="submission" date="2019-06" db="EMBL/GenBank/DDBJ databases">
        <title>Whole genome sequence for Cellvibrionaceae sp. R142.</title>
        <authorList>
            <person name="Wang G."/>
        </authorList>
    </citation>
    <scope>NUCLEOTIDE SEQUENCE [LARGE SCALE GENOMIC DNA]</scope>
    <source>
        <strain evidence="9 10">R142</strain>
    </source>
</reference>
<dbReference type="InterPro" id="IPR017441">
    <property type="entry name" value="Protein_kinase_ATP_BS"/>
</dbReference>
<feature type="repeat" description="TPR" evidence="6">
    <location>
        <begin position="687"/>
        <end position="720"/>
    </location>
</feature>
<protein>
    <submittedName>
        <fullName evidence="9">Protein kinase</fullName>
    </submittedName>
</protein>
<evidence type="ECO:0000313" key="10">
    <source>
        <dbReference type="Proteomes" id="UP000319732"/>
    </source>
</evidence>
<dbReference type="InterPro" id="IPR008271">
    <property type="entry name" value="Ser/Thr_kinase_AS"/>
</dbReference>
<gene>
    <name evidence="9" type="ORF">FKG94_08625</name>
</gene>
<dbReference type="PROSITE" id="PS00108">
    <property type="entry name" value="PROTEIN_KINASE_ST"/>
    <property type="match status" value="1"/>
</dbReference>
<evidence type="ECO:0000256" key="1">
    <source>
        <dbReference type="ARBA" id="ARBA00022527"/>
    </source>
</evidence>
<feature type="binding site" evidence="7">
    <location>
        <position position="42"/>
    </location>
    <ligand>
        <name>ATP</name>
        <dbReference type="ChEBI" id="CHEBI:30616"/>
    </ligand>
</feature>
<keyword evidence="6" id="KW-0802">TPR repeat</keyword>
<dbReference type="InterPro" id="IPR011009">
    <property type="entry name" value="Kinase-like_dom_sf"/>
</dbReference>
<accession>A0A545TVC6</accession>
<dbReference type="Pfam" id="PF14559">
    <property type="entry name" value="TPR_19"/>
    <property type="match status" value="1"/>
</dbReference>
<evidence type="ECO:0000256" key="7">
    <source>
        <dbReference type="PROSITE-ProRule" id="PRU10141"/>
    </source>
</evidence>
<evidence type="ECO:0000256" key="5">
    <source>
        <dbReference type="ARBA" id="ARBA00022840"/>
    </source>
</evidence>
<keyword evidence="10" id="KW-1185">Reference proteome</keyword>
<dbReference type="EMBL" id="VHSG01000008">
    <property type="protein sequence ID" value="TQV81164.1"/>
    <property type="molecule type" value="Genomic_DNA"/>
</dbReference>
<comment type="caution">
    <text evidence="9">The sequence shown here is derived from an EMBL/GenBank/DDBJ whole genome shotgun (WGS) entry which is preliminary data.</text>
</comment>
<evidence type="ECO:0000256" key="2">
    <source>
        <dbReference type="ARBA" id="ARBA00022679"/>
    </source>
</evidence>
<evidence type="ECO:0000256" key="6">
    <source>
        <dbReference type="PROSITE-ProRule" id="PRU00339"/>
    </source>
</evidence>
<dbReference type="Proteomes" id="UP000319732">
    <property type="component" value="Unassembled WGS sequence"/>
</dbReference>
<dbReference type="FunFam" id="3.30.200.20:FF:000042">
    <property type="entry name" value="Aurora kinase A"/>
    <property type="match status" value="1"/>
</dbReference>
<dbReference type="PROSITE" id="PS50011">
    <property type="entry name" value="PROTEIN_KINASE_DOM"/>
    <property type="match status" value="1"/>
</dbReference>
<name>A0A545TVC6_9GAMM</name>
<keyword evidence="2" id="KW-0808">Transferase</keyword>
<dbReference type="PANTHER" id="PTHR24350">
    <property type="entry name" value="SERINE/THREONINE-PROTEIN KINASE IAL-RELATED"/>
    <property type="match status" value="1"/>
</dbReference>
<dbReference type="Pfam" id="PF13432">
    <property type="entry name" value="TPR_16"/>
    <property type="match status" value="2"/>
</dbReference>
<evidence type="ECO:0000259" key="8">
    <source>
        <dbReference type="PROSITE" id="PS50011"/>
    </source>
</evidence>
<dbReference type="Gene3D" id="1.25.40.10">
    <property type="entry name" value="Tetratricopeptide repeat domain"/>
    <property type="match status" value="3"/>
</dbReference>
<sequence>MSCVASCAQLNEYEILKPLGQGGMGIVYLARDIRLQRHVAIKFVRHAALAQAQRKRLLREGRLLARLSHPNIVQLYSLIDCGDQFALVMEYIAGADLRIHLKEQNPPLSQRLGWVADMARGLDAVHRAGIIHRDLKVENILVARDGTAKLTDFGIAKLSGPSETQHSQAGVICGSYSAMSPEQIRGDSLDKRSDLFALGTVAYSVLCGVHPFAQSSNHLLTAQRILHDKPLAPVQVNPQLSERLSDLIASLLEKEPGHRPASAAVVARQITTELQAESCDTRSTHRLLPADIEVSKKTCLDFAKQHSSLSRVAVAFFALAALLVVLNGFLPTPSVSTYVAVLPPGLNDDREPSSGQLKLIQGVVYDSLEQEAIRIQGLELISREKIRAGSDTPAKLAQALGADVVVTSHVDCAERKCVLTVSRLQGERWSVFDQKRVPVLTDSYLEIANTAQRQLRGLFADKPRAAPVAEYIEEADYLHYLSLYQAFEIDGGDKLKIFEELQALLVRAPRFPPLYRLYSLLALDLYEDSYNSAYLEKLRKVLLTQQALLPESVGVYRQWFALNLAQGRYDQALASIDKMRELEADDGVLFGLTAYLYYHRGQYEEAIPFYQKALAIRQTRSLYYNLALNYWSMGHVADAKNSLDKLFVLSPDDYHGRQLRATLALSSGDLQAAVSAYSQLAETNPSSINLNNLGLAYLLQKQYGAAREAFLKAVALSPNHSNWLLNLADTEKLLANYESANAYYSQVIALSADDSQWAQVRNRALSYAQMGDFVRAIKAVELSQRLAPDNAEVAYNAALVYTLAGELSSALVQVENAVGRGVGPVWFSFSWFDSLCLLPAYGDIFLRLGYRDHCPRKP</sequence>
<dbReference type="Gene3D" id="1.10.510.10">
    <property type="entry name" value="Transferase(Phosphotransferase) domain 1"/>
    <property type="match status" value="1"/>
</dbReference>
<keyword evidence="5 7" id="KW-0067">ATP-binding</keyword>
<dbReference type="GO" id="GO:0004674">
    <property type="term" value="F:protein serine/threonine kinase activity"/>
    <property type="evidence" value="ECO:0007669"/>
    <property type="project" value="UniProtKB-KW"/>
</dbReference>
<dbReference type="AlphaFoldDB" id="A0A545TVC6"/>
<keyword evidence="4 9" id="KW-0418">Kinase</keyword>
<proteinExistence type="predicted"/>
<dbReference type="Pfam" id="PF00069">
    <property type="entry name" value="Pkinase"/>
    <property type="match status" value="1"/>
</dbReference>
<dbReference type="InterPro" id="IPR000719">
    <property type="entry name" value="Prot_kinase_dom"/>
</dbReference>
<dbReference type="OrthoDB" id="9801841at2"/>
<keyword evidence="3 7" id="KW-0547">Nucleotide-binding</keyword>
<organism evidence="9 10">
    <name type="scientific">Exilibacterium tricleocarpae</name>
    <dbReference type="NCBI Taxonomy" id="2591008"/>
    <lineage>
        <taxon>Bacteria</taxon>
        <taxon>Pseudomonadati</taxon>
        <taxon>Pseudomonadota</taxon>
        <taxon>Gammaproteobacteria</taxon>
        <taxon>Cellvibrionales</taxon>
        <taxon>Cellvibrionaceae</taxon>
        <taxon>Exilibacterium</taxon>
    </lineage>
</organism>
<dbReference type="PROSITE" id="PS50005">
    <property type="entry name" value="TPR"/>
    <property type="match status" value="2"/>
</dbReference>
<dbReference type="SUPFAM" id="SSF56112">
    <property type="entry name" value="Protein kinase-like (PK-like)"/>
    <property type="match status" value="1"/>
</dbReference>
<evidence type="ECO:0000313" key="9">
    <source>
        <dbReference type="EMBL" id="TQV81164.1"/>
    </source>
</evidence>
<dbReference type="GO" id="GO:0005524">
    <property type="term" value="F:ATP binding"/>
    <property type="evidence" value="ECO:0007669"/>
    <property type="project" value="UniProtKB-UniRule"/>
</dbReference>
<dbReference type="SMART" id="SM00028">
    <property type="entry name" value="TPR"/>
    <property type="match status" value="7"/>
</dbReference>
<dbReference type="InterPro" id="IPR019734">
    <property type="entry name" value="TPR_rpt"/>
</dbReference>
<dbReference type="RefSeq" id="WP_142903825.1">
    <property type="nucleotide sequence ID" value="NZ_ML660091.1"/>
</dbReference>
<dbReference type="SUPFAM" id="SSF48452">
    <property type="entry name" value="TPR-like"/>
    <property type="match status" value="1"/>
</dbReference>
<feature type="domain" description="Protein kinase" evidence="8">
    <location>
        <begin position="13"/>
        <end position="288"/>
    </location>
</feature>
<dbReference type="InterPro" id="IPR011990">
    <property type="entry name" value="TPR-like_helical_dom_sf"/>
</dbReference>
<evidence type="ECO:0000256" key="3">
    <source>
        <dbReference type="ARBA" id="ARBA00022741"/>
    </source>
</evidence>
<keyword evidence="1" id="KW-0723">Serine/threonine-protein kinase</keyword>
<evidence type="ECO:0000256" key="4">
    <source>
        <dbReference type="ARBA" id="ARBA00022777"/>
    </source>
</evidence>
<dbReference type="CDD" id="cd14014">
    <property type="entry name" value="STKc_PknB_like"/>
    <property type="match status" value="1"/>
</dbReference>